<evidence type="ECO:0000259" key="6">
    <source>
        <dbReference type="Pfam" id="PF13087"/>
    </source>
</evidence>
<dbReference type="Gene3D" id="3.40.50.300">
    <property type="entry name" value="P-loop containing nucleotide triphosphate hydrolases"/>
    <property type="match status" value="2"/>
</dbReference>
<dbReference type="AlphaFoldDB" id="A0AAN4ZKS4"/>
<dbReference type="CDD" id="cd18808">
    <property type="entry name" value="SF1_C_Upf1"/>
    <property type="match status" value="1"/>
</dbReference>
<keyword evidence="8" id="KW-1185">Reference proteome</keyword>
<dbReference type="Pfam" id="PF13245">
    <property type="entry name" value="AAA_19"/>
    <property type="match status" value="1"/>
</dbReference>
<feature type="compositionally biased region" description="Basic and acidic residues" evidence="5">
    <location>
        <begin position="157"/>
        <end position="172"/>
    </location>
</feature>
<dbReference type="InterPro" id="IPR027417">
    <property type="entry name" value="P-loop_NTPase"/>
</dbReference>
<dbReference type="PANTHER" id="PTHR43788">
    <property type="entry name" value="DNA2/NAM7 HELICASE FAMILY MEMBER"/>
    <property type="match status" value="1"/>
</dbReference>
<keyword evidence="1" id="KW-0547">Nucleotide-binding</keyword>
<feature type="domain" description="DNA2/NAM7 helicase-like C-terminal" evidence="6">
    <location>
        <begin position="831"/>
        <end position="1013"/>
    </location>
</feature>
<evidence type="ECO:0000256" key="3">
    <source>
        <dbReference type="ARBA" id="ARBA00022806"/>
    </source>
</evidence>
<name>A0AAN4ZKS4_9BILA</name>
<protein>
    <recommendedName>
        <fullName evidence="6">DNA2/NAM7 helicase-like C-terminal domain-containing protein</fullName>
    </recommendedName>
</protein>
<dbReference type="GO" id="GO:0043139">
    <property type="term" value="F:5'-3' DNA helicase activity"/>
    <property type="evidence" value="ECO:0007669"/>
    <property type="project" value="TreeGrafter"/>
</dbReference>
<proteinExistence type="predicted"/>
<keyword evidence="3" id="KW-0347">Helicase</keyword>
<feature type="compositionally biased region" description="Basic and acidic residues" evidence="5">
    <location>
        <begin position="103"/>
        <end position="115"/>
    </location>
</feature>
<organism evidence="7 8">
    <name type="scientific">Pristionchus mayeri</name>
    <dbReference type="NCBI Taxonomy" id="1317129"/>
    <lineage>
        <taxon>Eukaryota</taxon>
        <taxon>Metazoa</taxon>
        <taxon>Ecdysozoa</taxon>
        <taxon>Nematoda</taxon>
        <taxon>Chromadorea</taxon>
        <taxon>Rhabditida</taxon>
        <taxon>Rhabditina</taxon>
        <taxon>Diplogasteromorpha</taxon>
        <taxon>Diplogasteroidea</taxon>
        <taxon>Neodiplogasteridae</taxon>
        <taxon>Pristionchus</taxon>
    </lineage>
</organism>
<dbReference type="InterPro" id="IPR047187">
    <property type="entry name" value="SF1_C_Upf1"/>
</dbReference>
<dbReference type="Proteomes" id="UP001328107">
    <property type="component" value="Unassembled WGS sequence"/>
</dbReference>
<keyword evidence="4" id="KW-0067">ATP-binding</keyword>
<dbReference type="SUPFAM" id="SSF52540">
    <property type="entry name" value="P-loop containing nucleoside triphosphate hydrolases"/>
    <property type="match status" value="1"/>
</dbReference>
<evidence type="ECO:0000256" key="4">
    <source>
        <dbReference type="ARBA" id="ARBA00022840"/>
    </source>
</evidence>
<accession>A0AAN4ZKS4</accession>
<gene>
    <name evidence="7" type="ORF">PMAYCL1PPCAC_12781</name>
</gene>
<dbReference type="GO" id="GO:0016787">
    <property type="term" value="F:hydrolase activity"/>
    <property type="evidence" value="ECO:0007669"/>
    <property type="project" value="UniProtKB-KW"/>
</dbReference>
<feature type="region of interest" description="Disordered" evidence="5">
    <location>
        <begin position="157"/>
        <end position="190"/>
    </location>
</feature>
<evidence type="ECO:0000256" key="2">
    <source>
        <dbReference type="ARBA" id="ARBA00022801"/>
    </source>
</evidence>
<dbReference type="PANTHER" id="PTHR43788:SF16">
    <property type="entry name" value="HELICASE WITH ZINC FINGER 2"/>
    <property type="match status" value="1"/>
</dbReference>
<evidence type="ECO:0000313" key="8">
    <source>
        <dbReference type="Proteomes" id="UP001328107"/>
    </source>
</evidence>
<evidence type="ECO:0000313" key="7">
    <source>
        <dbReference type="EMBL" id="GMR42586.1"/>
    </source>
</evidence>
<feature type="non-terminal residue" evidence="7">
    <location>
        <position position="1"/>
    </location>
</feature>
<dbReference type="InterPro" id="IPR041679">
    <property type="entry name" value="DNA2/NAM7-like_C"/>
</dbReference>
<dbReference type="InterPro" id="IPR050534">
    <property type="entry name" value="Coronavir_polyprotein_1ab"/>
</dbReference>
<keyword evidence="2" id="KW-0378">Hydrolase</keyword>
<evidence type="ECO:0000256" key="5">
    <source>
        <dbReference type="SAM" id="MobiDB-lite"/>
    </source>
</evidence>
<dbReference type="GO" id="GO:0005524">
    <property type="term" value="F:ATP binding"/>
    <property type="evidence" value="ECO:0007669"/>
    <property type="project" value="UniProtKB-KW"/>
</dbReference>
<reference evidence="8" key="1">
    <citation type="submission" date="2022-10" db="EMBL/GenBank/DDBJ databases">
        <title>Genome assembly of Pristionchus species.</title>
        <authorList>
            <person name="Yoshida K."/>
            <person name="Sommer R.J."/>
        </authorList>
    </citation>
    <scope>NUCLEOTIDE SEQUENCE [LARGE SCALE GENOMIC DNA]</scope>
    <source>
        <strain evidence="8">RS5460</strain>
    </source>
</reference>
<feature type="region of interest" description="Disordered" evidence="5">
    <location>
        <begin position="61"/>
        <end position="130"/>
    </location>
</feature>
<dbReference type="EMBL" id="BTRK01000003">
    <property type="protein sequence ID" value="GMR42586.1"/>
    <property type="molecule type" value="Genomic_DNA"/>
</dbReference>
<sequence>FQDTLSHSTNGDKKERNAWGMEVNKSFGFSLKDIAYIQHEETNAANLSSTLRGKYHRNSTIRPLPLNHPRAAGPHSNSWELSRDMNGNWGDGKMSRRGGMTTTRKEKEKGMRSVETRPGIPSANVWDKDGVFVPPGKRKAGGKDAIILNGNIQGLPKLKESHPCNDSMEKQSSRRRVKRASNPVDNPNGFNFLEPRDLSLMEIQIEEDHPWKDYYEKEKEEVWRSFDSSPAPLEYNEDSLAIWKPSFIRDVTRGDVIEFRAATAEEWMEAVGRKEEQLPDSVASRRKLKKPVIYQYTAAINKSMGILEAVHFELFLPNRRDLRFIVIPYSDLPSETIEGDYFFIHEFELMSGDRWSIELGGNYDVVWSVRRLERIASRWREREGLAYIVQSDKRTDSDTCVSTLVDHEFLVNGALYEDAADRVPNTLAAITMSVTSGAHLYPVERPRREEYDRWNEAKRRGEEDIPMPEEKSWYMKELEGVMTSSQRDGRMIPTGMEKLSEKDGTRLIDRLDHFKMYNRDSVDYMHNLFTIGARFRVNWKQWEEKEEDDESVTVDDSVILKTLADKAIMMGECDWMLDLIYGKKQEKKEVERNNPTWLPMTVGRKDGTTLTLNTQQDKALRLYLNERRALCILSPPGSGKTTVAAVMAACSNGVQLLLAVQNVAVDNMAAALKELAWAKEVYNVKGVHNLDPEKKHPYDLFDKMDEDKLNEWKRRKKEVDGKDDWKARLQWEYALTNSKSEYERQGNPTIVLSTVEMVLFKMFNTNSNFNYWILNQVKRVIIDEASLLTEAALYCLFRRFPQAQFAFIGDDKQLPPFMFDPKILGHQLAGRSALSVVMKNGNIPVIQLDEVYRAPPTLVAPYNRLSYGGKLVSRKAEGEGLLSSLGLIPPSRPQLLFVDVDGAQLRNKLNKSLFNEREEQVLLSLLIMFPDEWKKRIMIICLYKEQKRRLEAVFGSEYTILTVDSSQGKEKPIVILLTSRTEQKQDMGFFCCQKRCTVAISRHQEALIIFGCSSILAKNRPWSTVVNGEDFTRIRDRPNVKKNAKEE</sequence>
<dbReference type="Pfam" id="PF13087">
    <property type="entry name" value="AAA_12"/>
    <property type="match status" value="1"/>
</dbReference>
<evidence type="ECO:0000256" key="1">
    <source>
        <dbReference type="ARBA" id="ARBA00022741"/>
    </source>
</evidence>
<comment type="caution">
    <text evidence="7">The sequence shown here is derived from an EMBL/GenBank/DDBJ whole genome shotgun (WGS) entry which is preliminary data.</text>
</comment>